<feature type="coiled-coil region" evidence="1">
    <location>
        <begin position="412"/>
        <end position="478"/>
    </location>
</feature>
<evidence type="ECO:0000256" key="2">
    <source>
        <dbReference type="SAM" id="MobiDB-lite"/>
    </source>
</evidence>
<keyword evidence="4" id="KW-1185">Reference proteome</keyword>
<gene>
    <name evidence="3" type="ORF">SPRG_13968</name>
</gene>
<dbReference type="OMA" id="HESSMLL"/>
<dbReference type="EMBL" id="KK583322">
    <property type="protein sequence ID" value="KDO20142.1"/>
    <property type="molecule type" value="Genomic_DNA"/>
</dbReference>
<reference evidence="3 4" key="1">
    <citation type="journal article" date="2013" name="PLoS Genet.">
        <title>Distinctive expansion of potential virulence genes in the genome of the oomycete fish pathogen Saprolegnia parasitica.</title>
        <authorList>
            <person name="Jiang R.H."/>
            <person name="de Bruijn I."/>
            <person name="Haas B.J."/>
            <person name="Belmonte R."/>
            <person name="Lobach L."/>
            <person name="Christie J."/>
            <person name="van den Ackerveken G."/>
            <person name="Bottin A."/>
            <person name="Bulone V."/>
            <person name="Diaz-Moreno S.M."/>
            <person name="Dumas B."/>
            <person name="Fan L."/>
            <person name="Gaulin E."/>
            <person name="Govers F."/>
            <person name="Grenville-Briggs L.J."/>
            <person name="Horner N.R."/>
            <person name="Levin J.Z."/>
            <person name="Mammella M."/>
            <person name="Meijer H.J."/>
            <person name="Morris P."/>
            <person name="Nusbaum C."/>
            <person name="Oome S."/>
            <person name="Phillips A.J."/>
            <person name="van Rooyen D."/>
            <person name="Rzeszutek E."/>
            <person name="Saraiva M."/>
            <person name="Secombes C.J."/>
            <person name="Seidl M.F."/>
            <person name="Snel B."/>
            <person name="Stassen J.H."/>
            <person name="Sykes S."/>
            <person name="Tripathy S."/>
            <person name="van den Berg H."/>
            <person name="Vega-Arreguin J.C."/>
            <person name="Wawra S."/>
            <person name="Young S.K."/>
            <person name="Zeng Q."/>
            <person name="Dieguez-Uribeondo J."/>
            <person name="Russ C."/>
            <person name="Tyler B.M."/>
            <person name="van West P."/>
        </authorList>
    </citation>
    <scope>NUCLEOTIDE SEQUENCE [LARGE SCALE GENOMIC DNA]</scope>
    <source>
        <strain evidence="3 4">CBS 223.65</strain>
    </source>
</reference>
<accession>A0A067C017</accession>
<name>A0A067C017_SAPPC</name>
<dbReference type="RefSeq" id="XP_012209136.1">
    <property type="nucleotide sequence ID" value="XM_012353746.1"/>
</dbReference>
<feature type="region of interest" description="Disordered" evidence="2">
    <location>
        <begin position="1"/>
        <end position="24"/>
    </location>
</feature>
<dbReference type="GeneID" id="24135803"/>
<evidence type="ECO:0000313" key="3">
    <source>
        <dbReference type="EMBL" id="KDO20142.1"/>
    </source>
</evidence>
<dbReference type="KEGG" id="spar:SPRG_13968"/>
<dbReference type="VEuPathDB" id="FungiDB:SPRG_13968"/>
<dbReference type="STRING" id="695850.A0A067C017"/>
<proteinExistence type="predicted"/>
<dbReference type="AlphaFoldDB" id="A0A067C017"/>
<dbReference type="Proteomes" id="UP000030745">
    <property type="component" value="Unassembled WGS sequence"/>
</dbReference>
<organism evidence="3 4">
    <name type="scientific">Saprolegnia parasitica (strain CBS 223.65)</name>
    <dbReference type="NCBI Taxonomy" id="695850"/>
    <lineage>
        <taxon>Eukaryota</taxon>
        <taxon>Sar</taxon>
        <taxon>Stramenopiles</taxon>
        <taxon>Oomycota</taxon>
        <taxon>Saprolegniomycetes</taxon>
        <taxon>Saprolegniales</taxon>
        <taxon>Saprolegniaceae</taxon>
        <taxon>Saprolegnia</taxon>
    </lineage>
</organism>
<evidence type="ECO:0000313" key="4">
    <source>
        <dbReference type="Proteomes" id="UP000030745"/>
    </source>
</evidence>
<dbReference type="OrthoDB" id="71154at2759"/>
<keyword evidence="1" id="KW-0175">Coiled coil</keyword>
<sequence length="773" mass="86178">MAYYVAQRPQSARPHVPTRPLPKAASGHMTLATFRFAPDSDDLERAPELINVQSNIHTLLSLMADDSNMGLHQPTRVLQASRFRTHLPSTVLVGPHCDLYAWYITSKDGHVVRKHKSNCNWKSVLQAFCGHMNKGFSPLSHRGARTACRDHWPVAVAKFVDGRMRLLSGAALVALVKGLEASAPGDTDFATLPFCLTQFVPPAKRVRYLSVYTVVEGAGDCHVVVAELPPFYREQVHSDLPVTDGNINTDPIQVVQHESSMLLGEAIQKETTLLARHINRRNAATGTPVVHQLILEYMVHAKDGEVYLTSILGVSWQNGEQVQLVDAVTNNVELDPSGPAPPTAAVAQQIFKFSRSLKGSQARCEVAERQVLHYMSEAEKAKAQVSVLHDHLQRTSDQLQVACEATPYKMRIEALETALRKANQRVETLEEQLQAERRTRVEGATLLTTERNTFCVALQQAQAKIETLTKDLELATSTEVSASRLLSAETTAHARTQQLLAGLEALLAQQKDIHATHVAKIRTLEDDLTKTTENRDHLQRLVPYANIKKTAYCKRLHLHDLYLGWPDWQLQVECLDRVVSMHVLTLQKTFDHFQPMKLPVLIESTSITRTYPLIHHRLNFAQLCECMRLCGVLTTRFTTAMLETVFLKCTEKSFAKQTKGPTTAGVGRPRGMSFMEFIECIVRVAMLKCKASHVAAEAVQSFMDTHLLPAEQKCMPPVKVAIVQFEPVLGDVPRNMAHVSAMIAKLSVSDSIDILQLCEVRSRWQSSAHVRAS</sequence>
<evidence type="ECO:0000256" key="1">
    <source>
        <dbReference type="SAM" id="Coils"/>
    </source>
</evidence>
<protein>
    <submittedName>
        <fullName evidence="3">Uncharacterized protein</fullName>
    </submittedName>
</protein>